<evidence type="ECO:0000313" key="1">
    <source>
        <dbReference type="EMBL" id="MBB6679177.1"/>
    </source>
</evidence>
<proteinExistence type="predicted"/>
<gene>
    <name evidence="1" type="ORF">H4Q31_17950</name>
</gene>
<dbReference type="Proteomes" id="UP000574133">
    <property type="component" value="Unassembled WGS sequence"/>
</dbReference>
<evidence type="ECO:0000313" key="2">
    <source>
        <dbReference type="Proteomes" id="UP000574133"/>
    </source>
</evidence>
<dbReference type="EMBL" id="JACJVN010000074">
    <property type="protein sequence ID" value="MBB6679177.1"/>
    <property type="molecule type" value="Genomic_DNA"/>
</dbReference>
<organism evidence="1 2">
    <name type="scientific">Cohnella lubricantis</name>
    <dbReference type="NCBI Taxonomy" id="2163172"/>
    <lineage>
        <taxon>Bacteria</taxon>
        <taxon>Bacillati</taxon>
        <taxon>Bacillota</taxon>
        <taxon>Bacilli</taxon>
        <taxon>Bacillales</taxon>
        <taxon>Paenibacillaceae</taxon>
        <taxon>Cohnella</taxon>
    </lineage>
</organism>
<dbReference type="RefSeq" id="WP_185180444.1">
    <property type="nucleotide sequence ID" value="NZ_CBCSEP010000038.1"/>
</dbReference>
<dbReference type="AlphaFoldDB" id="A0A841TJR7"/>
<accession>A0A841TJR7</accession>
<comment type="caution">
    <text evidence="1">The sequence shown here is derived from an EMBL/GenBank/DDBJ whole genome shotgun (WGS) entry which is preliminary data.</text>
</comment>
<protein>
    <submittedName>
        <fullName evidence="1">Uncharacterized protein</fullName>
    </submittedName>
</protein>
<keyword evidence="2" id="KW-1185">Reference proteome</keyword>
<reference evidence="1 2" key="1">
    <citation type="submission" date="2020-08" db="EMBL/GenBank/DDBJ databases">
        <title>Cohnella phylogeny.</title>
        <authorList>
            <person name="Dunlap C."/>
        </authorList>
    </citation>
    <scope>NUCLEOTIDE SEQUENCE [LARGE SCALE GENOMIC DNA]</scope>
    <source>
        <strain evidence="1 2">DSM 103658</strain>
    </source>
</reference>
<sequence length="84" mass="9812">MRPGQSVYRDEADASVLSGSPVTGKLLRPFPFVIRNEQFFRAIGVANQRPLFIDEPGERLFKNHVKMTPTKYRQAFYKLHMNYH</sequence>
<name>A0A841TJR7_9BACL</name>